<accession>A0AAW1BNT6</accession>
<dbReference type="SMART" id="SM00430">
    <property type="entry name" value="HOLI"/>
    <property type="match status" value="1"/>
</dbReference>
<dbReference type="GO" id="GO:0005634">
    <property type="term" value="C:nucleus"/>
    <property type="evidence" value="ECO:0007669"/>
    <property type="project" value="UniProtKB-SubCell"/>
</dbReference>
<feature type="region of interest" description="Disordered" evidence="11">
    <location>
        <begin position="1"/>
        <end position="28"/>
    </location>
</feature>
<dbReference type="Pfam" id="PF00104">
    <property type="entry name" value="Hormone_recep"/>
    <property type="match status" value="1"/>
</dbReference>
<evidence type="ECO:0000256" key="4">
    <source>
        <dbReference type="ARBA" id="ARBA00022833"/>
    </source>
</evidence>
<keyword evidence="2 10" id="KW-0479">Metal-binding</keyword>
<dbReference type="InterPro" id="IPR050274">
    <property type="entry name" value="Nuclear_hormone_rcpt_NR2"/>
</dbReference>
<dbReference type="Gene3D" id="1.10.565.10">
    <property type="entry name" value="Retinoid X Receptor"/>
    <property type="match status" value="1"/>
</dbReference>
<comment type="subcellular location">
    <subcellularLocation>
        <location evidence="10">Nucleus</location>
    </subcellularLocation>
</comment>
<dbReference type="InterPro" id="IPR001628">
    <property type="entry name" value="Znf_hrmn_rcpt"/>
</dbReference>
<evidence type="ECO:0000313" key="15">
    <source>
        <dbReference type="Proteomes" id="UP001474421"/>
    </source>
</evidence>
<dbReference type="Pfam" id="PF00105">
    <property type="entry name" value="zf-C4"/>
    <property type="match status" value="1"/>
</dbReference>
<keyword evidence="5 10" id="KW-0805">Transcription regulation</keyword>
<keyword evidence="7 10" id="KW-0804">Transcription</keyword>
<dbReference type="Gene3D" id="3.30.50.10">
    <property type="entry name" value="Erythroid Transcription Factor GATA-1, subunit A"/>
    <property type="match status" value="1"/>
</dbReference>
<evidence type="ECO:0000256" key="3">
    <source>
        <dbReference type="ARBA" id="ARBA00022771"/>
    </source>
</evidence>
<reference evidence="14 15" key="1">
    <citation type="journal article" date="2024" name="Proc. Natl. Acad. Sci. U.S.A.">
        <title>The genetic regulatory architecture and epigenomic basis for age-related changes in rattlesnake venom.</title>
        <authorList>
            <person name="Hogan M.P."/>
            <person name="Holding M.L."/>
            <person name="Nystrom G.S."/>
            <person name="Colston T.J."/>
            <person name="Bartlett D.A."/>
            <person name="Mason A.J."/>
            <person name="Ellsworth S.A."/>
            <person name="Rautsaw R.M."/>
            <person name="Lawrence K.C."/>
            <person name="Strickland J.L."/>
            <person name="He B."/>
            <person name="Fraser P."/>
            <person name="Margres M.J."/>
            <person name="Gilbert D.M."/>
            <person name="Gibbs H.L."/>
            <person name="Parkinson C.L."/>
            <person name="Rokyta D.R."/>
        </authorList>
    </citation>
    <scope>NUCLEOTIDE SEQUENCE [LARGE SCALE GENOMIC DNA]</scope>
    <source>
        <strain evidence="14">DRR0105</strain>
    </source>
</reference>
<feature type="domain" description="Nuclear receptor" evidence="12">
    <location>
        <begin position="34"/>
        <end position="109"/>
    </location>
</feature>
<protein>
    <submittedName>
        <fullName evidence="14">Retinoic acid receptor RXR-gamma</fullName>
    </submittedName>
</protein>
<dbReference type="PRINTS" id="PR00047">
    <property type="entry name" value="STROIDFINGER"/>
</dbReference>
<dbReference type="EMBL" id="JAOTOJ010000003">
    <property type="protein sequence ID" value="KAK9403820.1"/>
    <property type="molecule type" value="Genomic_DNA"/>
</dbReference>
<dbReference type="AlphaFoldDB" id="A0AAW1BNT6"/>
<name>A0AAW1BNT6_CROAD</name>
<dbReference type="SUPFAM" id="SSF48508">
    <property type="entry name" value="Nuclear receptor ligand-binding domain"/>
    <property type="match status" value="1"/>
</dbReference>
<evidence type="ECO:0000313" key="14">
    <source>
        <dbReference type="EMBL" id="KAK9403820.1"/>
    </source>
</evidence>
<dbReference type="PRINTS" id="PR00398">
    <property type="entry name" value="STRDHORMONER"/>
</dbReference>
<dbReference type="Proteomes" id="UP001474421">
    <property type="component" value="Unassembled WGS sequence"/>
</dbReference>
<keyword evidence="9 10" id="KW-0539">Nucleus</keyword>
<gene>
    <name evidence="14" type="ORF">NXF25_008647</name>
</gene>
<feature type="compositionally biased region" description="Basic and acidic residues" evidence="11">
    <location>
        <begin position="108"/>
        <end position="120"/>
    </location>
</feature>
<dbReference type="PANTHER" id="PTHR24083">
    <property type="entry name" value="NUCLEAR HORMONE RECEPTOR"/>
    <property type="match status" value="1"/>
</dbReference>
<dbReference type="InterPro" id="IPR000536">
    <property type="entry name" value="Nucl_hrmn_rcpt_lig-bd"/>
</dbReference>
<evidence type="ECO:0000256" key="6">
    <source>
        <dbReference type="ARBA" id="ARBA00023125"/>
    </source>
</evidence>
<dbReference type="PRINTS" id="PR00545">
    <property type="entry name" value="RETINOIDXR"/>
</dbReference>
<feature type="region of interest" description="Disordered" evidence="11">
    <location>
        <begin position="108"/>
        <end position="134"/>
    </location>
</feature>
<dbReference type="PROSITE" id="PS00031">
    <property type="entry name" value="NUCLEAR_REC_DBD_1"/>
    <property type="match status" value="1"/>
</dbReference>
<proteinExistence type="inferred from homology"/>
<organism evidence="14 15">
    <name type="scientific">Crotalus adamanteus</name>
    <name type="common">Eastern diamondback rattlesnake</name>
    <dbReference type="NCBI Taxonomy" id="8729"/>
    <lineage>
        <taxon>Eukaryota</taxon>
        <taxon>Metazoa</taxon>
        <taxon>Chordata</taxon>
        <taxon>Craniata</taxon>
        <taxon>Vertebrata</taxon>
        <taxon>Euteleostomi</taxon>
        <taxon>Lepidosauria</taxon>
        <taxon>Squamata</taxon>
        <taxon>Bifurcata</taxon>
        <taxon>Unidentata</taxon>
        <taxon>Episquamata</taxon>
        <taxon>Toxicofera</taxon>
        <taxon>Serpentes</taxon>
        <taxon>Colubroidea</taxon>
        <taxon>Viperidae</taxon>
        <taxon>Crotalinae</taxon>
        <taxon>Crotalus</taxon>
    </lineage>
</organism>
<dbReference type="InterPro" id="IPR000003">
    <property type="entry name" value="Retinoid-X_rcpt/HNF4"/>
</dbReference>
<dbReference type="PROSITE" id="PS51030">
    <property type="entry name" value="NUCLEAR_REC_DBD_2"/>
    <property type="match status" value="1"/>
</dbReference>
<dbReference type="SMART" id="SM00399">
    <property type="entry name" value="ZnF_C4"/>
    <property type="match status" value="1"/>
</dbReference>
<dbReference type="PROSITE" id="PS51843">
    <property type="entry name" value="NR_LBD"/>
    <property type="match status" value="1"/>
</dbReference>
<dbReference type="InterPro" id="IPR035500">
    <property type="entry name" value="NHR-like_dom_sf"/>
</dbReference>
<dbReference type="GO" id="GO:0043565">
    <property type="term" value="F:sequence-specific DNA binding"/>
    <property type="evidence" value="ECO:0007669"/>
    <property type="project" value="InterPro"/>
</dbReference>
<keyword evidence="15" id="KW-1185">Reference proteome</keyword>
<evidence type="ECO:0000256" key="11">
    <source>
        <dbReference type="SAM" id="MobiDB-lite"/>
    </source>
</evidence>
<keyword evidence="6 10" id="KW-0238">DNA-binding</keyword>
<evidence type="ECO:0000256" key="5">
    <source>
        <dbReference type="ARBA" id="ARBA00023015"/>
    </source>
</evidence>
<dbReference type="FunFam" id="3.30.50.10:FF:000005">
    <property type="entry name" value="Retinoic acid receptor RXR-alpha"/>
    <property type="match status" value="1"/>
</dbReference>
<evidence type="ECO:0000256" key="1">
    <source>
        <dbReference type="ARBA" id="ARBA00006421"/>
    </source>
</evidence>
<feature type="domain" description="NR LBD" evidence="13">
    <location>
        <begin position="132"/>
        <end position="360"/>
    </location>
</feature>
<evidence type="ECO:0000256" key="2">
    <source>
        <dbReference type="ARBA" id="ARBA00022723"/>
    </source>
</evidence>
<evidence type="ECO:0000256" key="10">
    <source>
        <dbReference type="RuleBase" id="RU004334"/>
    </source>
</evidence>
<keyword evidence="4 10" id="KW-0862">Zinc</keyword>
<comment type="caution">
    <text evidence="14">The sequence shown here is derived from an EMBL/GenBank/DDBJ whole genome shotgun (WGS) entry which is preliminary data.</text>
</comment>
<sequence length="360" mass="39371">MNNAGTSEDTKPLPDFQQMGSLNYSSPSPGSLTKHVCAICGDRSSGKHYGVYSCEGCKGFFKRTVRKDLVYTCRDNKDCLIDKRQRNRCQYCRYQKCLATGMKREAVQEERQRSRERSENEVESTSSNGGSLEDMPVERILEAEMAVEPKSESYGDVSAETSTNDPVTNICHAADKQLFTLVEWAKRIPHFSDLTLEDQVILLRAGWNELLIASFSHRSVSVQDGILLATGLHVHRSSAHSAGVGSIFDRVLTELVSKMKDMQMDKSELGCLRAIVLFNPASSRINGSVGPRRSCAKQAEAGQTAGAAPCLLCTAAIAAAALAKVTQLLLPLSQSHPALHCHATAPLRHRAPPLPHSCLL</sequence>
<evidence type="ECO:0000256" key="9">
    <source>
        <dbReference type="ARBA" id="ARBA00023242"/>
    </source>
</evidence>
<evidence type="ECO:0000259" key="13">
    <source>
        <dbReference type="PROSITE" id="PS51843"/>
    </source>
</evidence>
<dbReference type="CDD" id="cd06956">
    <property type="entry name" value="NR_DBD_RXR"/>
    <property type="match status" value="1"/>
</dbReference>
<evidence type="ECO:0000259" key="12">
    <source>
        <dbReference type="PROSITE" id="PS51030"/>
    </source>
</evidence>
<evidence type="ECO:0000256" key="7">
    <source>
        <dbReference type="ARBA" id="ARBA00023163"/>
    </source>
</evidence>
<dbReference type="InterPro" id="IPR001723">
    <property type="entry name" value="Nuclear_hrmn_rcpt"/>
</dbReference>
<evidence type="ECO:0000256" key="8">
    <source>
        <dbReference type="ARBA" id="ARBA00023170"/>
    </source>
</evidence>
<dbReference type="GO" id="GO:0003707">
    <property type="term" value="F:nuclear steroid receptor activity"/>
    <property type="evidence" value="ECO:0007669"/>
    <property type="project" value="InterPro"/>
</dbReference>
<comment type="similarity">
    <text evidence="1">Belongs to the nuclear hormone receptor family. NR2 subfamily.</text>
</comment>
<keyword evidence="3 10" id="KW-0863">Zinc-finger</keyword>
<feature type="compositionally biased region" description="Polar residues" evidence="11">
    <location>
        <begin position="18"/>
        <end position="28"/>
    </location>
</feature>
<dbReference type="GO" id="GO:0008270">
    <property type="term" value="F:zinc ion binding"/>
    <property type="evidence" value="ECO:0007669"/>
    <property type="project" value="UniProtKB-KW"/>
</dbReference>
<dbReference type="InterPro" id="IPR013088">
    <property type="entry name" value="Znf_NHR/GATA"/>
</dbReference>
<dbReference type="SUPFAM" id="SSF57716">
    <property type="entry name" value="Glucocorticoid receptor-like (DNA-binding domain)"/>
    <property type="match status" value="1"/>
</dbReference>
<keyword evidence="8 10" id="KW-0675">Receptor</keyword>